<reference evidence="2" key="1">
    <citation type="journal article" date="2022" name="bioRxiv">
        <title>Sequencing and chromosome-scale assembly of the giantPleurodeles waltlgenome.</title>
        <authorList>
            <person name="Brown T."/>
            <person name="Elewa A."/>
            <person name="Iarovenko S."/>
            <person name="Subramanian E."/>
            <person name="Araus A.J."/>
            <person name="Petzold A."/>
            <person name="Susuki M."/>
            <person name="Suzuki K.-i.T."/>
            <person name="Hayashi T."/>
            <person name="Toyoda A."/>
            <person name="Oliveira C."/>
            <person name="Osipova E."/>
            <person name="Leigh N.D."/>
            <person name="Simon A."/>
            <person name="Yun M.H."/>
        </authorList>
    </citation>
    <scope>NUCLEOTIDE SEQUENCE</scope>
    <source>
        <strain evidence="2">20211129_DDA</strain>
        <tissue evidence="2">Liver</tissue>
    </source>
</reference>
<comment type="caution">
    <text evidence="2">The sequence shown here is derived from an EMBL/GenBank/DDBJ whole genome shotgun (WGS) entry which is preliminary data.</text>
</comment>
<feature type="compositionally biased region" description="Basic and acidic residues" evidence="1">
    <location>
        <begin position="88"/>
        <end position="103"/>
    </location>
</feature>
<accession>A0AAV7MX52</accession>
<evidence type="ECO:0000313" key="3">
    <source>
        <dbReference type="Proteomes" id="UP001066276"/>
    </source>
</evidence>
<feature type="compositionally biased region" description="Basic and acidic residues" evidence="1">
    <location>
        <begin position="65"/>
        <end position="80"/>
    </location>
</feature>
<keyword evidence="3" id="KW-1185">Reference proteome</keyword>
<dbReference type="Proteomes" id="UP001066276">
    <property type="component" value="Chromosome 9"/>
</dbReference>
<evidence type="ECO:0000313" key="2">
    <source>
        <dbReference type="EMBL" id="KAJ1106922.1"/>
    </source>
</evidence>
<protein>
    <submittedName>
        <fullName evidence="2">Uncharacterized protein</fullName>
    </submittedName>
</protein>
<dbReference type="AlphaFoldDB" id="A0AAV7MX52"/>
<feature type="region of interest" description="Disordered" evidence="1">
    <location>
        <begin position="20"/>
        <end position="103"/>
    </location>
</feature>
<name>A0AAV7MX52_PLEWA</name>
<sequence>MGRRLRIDTVRLEVGAAACRSPRDPGWALNNPGPASLDQPDDPGGGSPRRLTVSPRARAVWSLGRARDRGEEVGEPREPRPPVTNWGTERKPGRHPDPRGIKI</sequence>
<dbReference type="EMBL" id="JANPWB010000013">
    <property type="protein sequence ID" value="KAJ1106922.1"/>
    <property type="molecule type" value="Genomic_DNA"/>
</dbReference>
<organism evidence="2 3">
    <name type="scientific">Pleurodeles waltl</name>
    <name type="common">Iberian ribbed newt</name>
    <dbReference type="NCBI Taxonomy" id="8319"/>
    <lineage>
        <taxon>Eukaryota</taxon>
        <taxon>Metazoa</taxon>
        <taxon>Chordata</taxon>
        <taxon>Craniata</taxon>
        <taxon>Vertebrata</taxon>
        <taxon>Euteleostomi</taxon>
        <taxon>Amphibia</taxon>
        <taxon>Batrachia</taxon>
        <taxon>Caudata</taxon>
        <taxon>Salamandroidea</taxon>
        <taxon>Salamandridae</taxon>
        <taxon>Pleurodelinae</taxon>
        <taxon>Pleurodeles</taxon>
    </lineage>
</organism>
<proteinExistence type="predicted"/>
<evidence type="ECO:0000256" key="1">
    <source>
        <dbReference type="SAM" id="MobiDB-lite"/>
    </source>
</evidence>
<gene>
    <name evidence="2" type="ORF">NDU88_004320</name>
</gene>